<dbReference type="AlphaFoldDB" id="A0A6G1BWX9"/>
<feature type="domain" description="MATH" evidence="3">
    <location>
        <begin position="13"/>
        <end position="134"/>
    </location>
</feature>
<evidence type="ECO:0000313" key="4">
    <source>
        <dbReference type="EMBL" id="KAF0892500.1"/>
    </source>
</evidence>
<evidence type="ECO:0000313" key="5">
    <source>
        <dbReference type="Proteomes" id="UP000479710"/>
    </source>
</evidence>
<dbReference type="InterPro" id="IPR000210">
    <property type="entry name" value="BTB/POZ_dom"/>
</dbReference>
<dbReference type="Gene3D" id="1.25.40.420">
    <property type="match status" value="1"/>
</dbReference>
<evidence type="ECO:0000256" key="2">
    <source>
        <dbReference type="ARBA" id="ARBA00010846"/>
    </source>
</evidence>
<organism evidence="4 5">
    <name type="scientific">Oryza meyeriana var. granulata</name>
    <dbReference type="NCBI Taxonomy" id="110450"/>
    <lineage>
        <taxon>Eukaryota</taxon>
        <taxon>Viridiplantae</taxon>
        <taxon>Streptophyta</taxon>
        <taxon>Embryophyta</taxon>
        <taxon>Tracheophyta</taxon>
        <taxon>Spermatophyta</taxon>
        <taxon>Magnoliopsida</taxon>
        <taxon>Liliopsida</taxon>
        <taxon>Poales</taxon>
        <taxon>Poaceae</taxon>
        <taxon>BOP clade</taxon>
        <taxon>Oryzoideae</taxon>
        <taxon>Oryzeae</taxon>
        <taxon>Oryzinae</taxon>
        <taxon>Oryza</taxon>
        <taxon>Oryza meyeriana</taxon>
    </lineage>
</organism>
<comment type="caution">
    <text evidence="4">The sequence shown here is derived from an EMBL/GenBank/DDBJ whole genome shotgun (WGS) entry which is preliminary data.</text>
</comment>
<dbReference type="PROSITE" id="PS50144">
    <property type="entry name" value="MATH"/>
    <property type="match status" value="1"/>
</dbReference>
<dbReference type="InterPro" id="IPR011333">
    <property type="entry name" value="SKP1/BTB/POZ_sf"/>
</dbReference>
<comment type="similarity">
    <text evidence="2">Belongs to the Tdpoz family.</text>
</comment>
<dbReference type="OrthoDB" id="600978at2759"/>
<dbReference type="SMART" id="SM00225">
    <property type="entry name" value="BTB"/>
    <property type="match status" value="1"/>
</dbReference>
<dbReference type="Pfam" id="PF24570">
    <property type="entry name" value="BACK_BPM_SPOP"/>
    <property type="match status" value="1"/>
</dbReference>
<sequence>MEYRGASLWETSETCHTITYSLLHGMEAGKYVTSSIFSVGGYNWYVRFYPDGWSANCAGSASVSLHCHNPSKDVTTRFMVLAKKDKIYGTSPVDTIFSPAHPAWGFDEFVPKFELKSALKSSSSHLNLMIKCVLTVRQESHSGGKSAELYSAMKEKTTQCIKIDDIEPPIFDALLHYMYTDSMLDDFKGDMAKLQHLLVAADRYGIERLRMMCEEKLSVIMDSETVANTFALAEQHNCTHLRQACIGFMASRQALGAVMETDEFKDLVSSSPLVMKDILDQISRDWSKVDGQ</sequence>
<dbReference type="SMART" id="SM00061">
    <property type="entry name" value="MATH"/>
    <property type="match status" value="1"/>
</dbReference>
<dbReference type="InterPro" id="IPR002083">
    <property type="entry name" value="MATH/TRAF_dom"/>
</dbReference>
<dbReference type="InterPro" id="IPR045005">
    <property type="entry name" value="BPM1-6"/>
</dbReference>
<evidence type="ECO:0000256" key="1">
    <source>
        <dbReference type="ARBA" id="ARBA00004906"/>
    </source>
</evidence>
<name>A0A6G1BWX9_9ORYZ</name>
<comment type="pathway">
    <text evidence="1">Protein modification; protein ubiquitination.</text>
</comment>
<dbReference type="CDD" id="cd00121">
    <property type="entry name" value="MATH"/>
    <property type="match status" value="1"/>
</dbReference>
<dbReference type="PANTHER" id="PTHR26379">
    <property type="entry name" value="BTB/POZ AND MATH DOMAIN-CONTAINING PROTEIN 1"/>
    <property type="match status" value="1"/>
</dbReference>
<dbReference type="PANTHER" id="PTHR26379:SF461">
    <property type="entry name" value="BTB DOMAIN-CONTAINING PROTEIN"/>
    <property type="match status" value="1"/>
</dbReference>
<dbReference type="InterPro" id="IPR056423">
    <property type="entry name" value="BACK_BPM_SPOP"/>
</dbReference>
<dbReference type="SUPFAM" id="SSF49599">
    <property type="entry name" value="TRAF domain-like"/>
    <property type="match status" value="1"/>
</dbReference>
<dbReference type="Gene3D" id="2.60.210.10">
    <property type="entry name" value="Apoptosis, Tumor Necrosis Factor Receptor Associated Protein 2, Chain A"/>
    <property type="match status" value="1"/>
</dbReference>
<reference evidence="4 5" key="1">
    <citation type="submission" date="2019-11" db="EMBL/GenBank/DDBJ databases">
        <title>Whole genome sequence of Oryza granulata.</title>
        <authorList>
            <person name="Li W."/>
        </authorList>
    </citation>
    <scope>NUCLEOTIDE SEQUENCE [LARGE SCALE GENOMIC DNA]</scope>
    <source>
        <strain evidence="5">cv. Menghai</strain>
        <tissue evidence="4">Leaf</tissue>
    </source>
</reference>
<evidence type="ECO:0000259" key="3">
    <source>
        <dbReference type="PROSITE" id="PS50144"/>
    </source>
</evidence>
<dbReference type="Pfam" id="PF00651">
    <property type="entry name" value="BTB"/>
    <property type="match status" value="1"/>
</dbReference>
<dbReference type="SUPFAM" id="SSF54695">
    <property type="entry name" value="POZ domain"/>
    <property type="match status" value="1"/>
</dbReference>
<dbReference type="Gene3D" id="3.30.710.10">
    <property type="entry name" value="Potassium Channel Kv1.1, Chain A"/>
    <property type="match status" value="1"/>
</dbReference>
<dbReference type="Proteomes" id="UP000479710">
    <property type="component" value="Unassembled WGS sequence"/>
</dbReference>
<dbReference type="GO" id="GO:0016567">
    <property type="term" value="P:protein ubiquitination"/>
    <property type="evidence" value="ECO:0007669"/>
    <property type="project" value="InterPro"/>
</dbReference>
<dbReference type="InterPro" id="IPR008974">
    <property type="entry name" value="TRAF-like"/>
</dbReference>
<dbReference type="Pfam" id="PF22486">
    <property type="entry name" value="MATH_2"/>
    <property type="match status" value="1"/>
</dbReference>
<protein>
    <recommendedName>
        <fullName evidence="3">MATH domain-containing protein</fullName>
    </recommendedName>
</protein>
<keyword evidence="5" id="KW-1185">Reference proteome</keyword>
<dbReference type="EMBL" id="SPHZ02000011">
    <property type="protein sequence ID" value="KAF0892500.1"/>
    <property type="molecule type" value="Genomic_DNA"/>
</dbReference>
<gene>
    <name evidence="4" type="ORF">E2562_016807</name>
</gene>
<proteinExistence type="inferred from homology"/>
<accession>A0A6G1BWX9</accession>